<evidence type="ECO:0000256" key="2">
    <source>
        <dbReference type="ARBA" id="ARBA00022777"/>
    </source>
</evidence>
<reference evidence="5" key="1">
    <citation type="submission" date="2017-09" db="EMBL/GenBank/DDBJ databases">
        <title>Depth-based differentiation of microbial function through sediment-hosted aquifers and enrichment of novel symbionts in the deep terrestrial subsurface.</title>
        <authorList>
            <person name="Probst A.J."/>
            <person name="Ladd B."/>
            <person name="Jarett J.K."/>
            <person name="Geller-Mcgrath D.E."/>
            <person name="Sieber C.M.K."/>
            <person name="Emerson J.B."/>
            <person name="Anantharaman K."/>
            <person name="Thomas B.C."/>
            <person name="Malmstrom R."/>
            <person name="Stieglmeier M."/>
            <person name="Klingl A."/>
            <person name="Woyke T."/>
            <person name="Ryan C.M."/>
            <person name="Banfield J.F."/>
        </authorList>
    </citation>
    <scope>NUCLEOTIDE SEQUENCE [LARGE SCALE GENOMIC DNA]</scope>
</reference>
<keyword evidence="2" id="KW-0418">Kinase</keyword>
<feature type="domain" description="Carbohydrate kinase PfkB" evidence="3">
    <location>
        <begin position="41"/>
        <end position="305"/>
    </location>
</feature>
<dbReference type="PRINTS" id="PR00990">
    <property type="entry name" value="RIBOKINASE"/>
</dbReference>
<protein>
    <recommendedName>
        <fullName evidence="3">Carbohydrate kinase PfkB domain-containing protein</fullName>
    </recommendedName>
</protein>
<dbReference type="InterPro" id="IPR029056">
    <property type="entry name" value="Ribokinase-like"/>
</dbReference>
<organism evidence="4 5">
    <name type="scientific">candidate division WWE3 bacterium CG_4_9_14_0_2_um_filter_48_10</name>
    <dbReference type="NCBI Taxonomy" id="1975078"/>
    <lineage>
        <taxon>Bacteria</taxon>
        <taxon>Katanobacteria</taxon>
    </lineage>
</organism>
<accession>A0A2M8EKD0</accession>
<dbReference type="PANTHER" id="PTHR10584:SF166">
    <property type="entry name" value="RIBOKINASE"/>
    <property type="match status" value="1"/>
</dbReference>
<dbReference type="PANTHER" id="PTHR10584">
    <property type="entry name" value="SUGAR KINASE"/>
    <property type="match status" value="1"/>
</dbReference>
<dbReference type="AlphaFoldDB" id="A0A2M8EKD0"/>
<dbReference type="GO" id="GO:0016301">
    <property type="term" value="F:kinase activity"/>
    <property type="evidence" value="ECO:0007669"/>
    <property type="project" value="UniProtKB-KW"/>
</dbReference>
<dbReference type="InterPro" id="IPR011611">
    <property type="entry name" value="PfkB_dom"/>
</dbReference>
<dbReference type="Pfam" id="PF00294">
    <property type="entry name" value="PfkB"/>
    <property type="match status" value="1"/>
</dbReference>
<dbReference type="SUPFAM" id="SSF53613">
    <property type="entry name" value="Ribokinase-like"/>
    <property type="match status" value="1"/>
</dbReference>
<evidence type="ECO:0000259" key="3">
    <source>
        <dbReference type="Pfam" id="PF00294"/>
    </source>
</evidence>
<evidence type="ECO:0000256" key="1">
    <source>
        <dbReference type="ARBA" id="ARBA00022679"/>
    </source>
</evidence>
<dbReference type="EMBL" id="PFSK01000006">
    <property type="protein sequence ID" value="PJC23184.1"/>
    <property type="molecule type" value="Genomic_DNA"/>
</dbReference>
<dbReference type="GO" id="GO:0006796">
    <property type="term" value="P:phosphate-containing compound metabolic process"/>
    <property type="evidence" value="ECO:0007669"/>
    <property type="project" value="UniProtKB-ARBA"/>
</dbReference>
<name>A0A2M8EKD0_UNCKA</name>
<evidence type="ECO:0000313" key="5">
    <source>
        <dbReference type="Proteomes" id="UP000228781"/>
    </source>
</evidence>
<comment type="caution">
    <text evidence="4">The sequence shown here is derived from an EMBL/GenBank/DDBJ whole genome shotgun (WGS) entry which is preliminary data.</text>
</comment>
<evidence type="ECO:0000313" key="4">
    <source>
        <dbReference type="EMBL" id="PJC23184.1"/>
    </source>
</evidence>
<sequence>MVKFDLLCVGDSTVDIFAFPDQSHVHCQLHNRKKCELCLAYASKVPAKGFSLTFGGNAANVSVGASRLGVKTAIYTHLGDDLFGKEVLKNFKKEKVSTSLLEIDKKERTRVNIILSAQGERTILSSQVGRDYNLPKASAKWLYFSSVAPQHAKLHYQIPAFVLKTGAKLIFNPGSYQIKEGRRILGPILEVTEALLLNRDEAGQLLGAECALEGEEKCLRRLRNLGPRFVVVTDGPRGAYGFGAGGEFLFQKTYPLKLVERTGAGDAFSAGFAAALVGGKDLKEALRWGTVNAAFATQKVGAQAGLLRKAELQKALKKWKS</sequence>
<dbReference type="InterPro" id="IPR002139">
    <property type="entry name" value="Ribo/fructo_kinase"/>
</dbReference>
<dbReference type="CDD" id="cd01166">
    <property type="entry name" value="KdgK"/>
    <property type="match status" value="1"/>
</dbReference>
<dbReference type="Proteomes" id="UP000228781">
    <property type="component" value="Unassembled WGS sequence"/>
</dbReference>
<keyword evidence="1" id="KW-0808">Transferase</keyword>
<dbReference type="Gene3D" id="3.40.1190.20">
    <property type="match status" value="1"/>
</dbReference>
<proteinExistence type="predicted"/>
<gene>
    <name evidence="4" type="ORF">CO059_00295</name>
</gene>